<sequence length="178" mass="19527">MLGILMQPNSGRFVRASSIPFFILLLPLIEIAGFIIVGRQIGVFPTLALAVATSIAGGMLLKHQGFGVMTRIRNEVAAGRDPSRELAHGVMVLLAGILLLLPGFFTDIIGILLFLPPVRDLGWNFLRRRVDFTVDYGGMGGFSRKSGRGKTIDLDEEDYSRRPGPQNPHSPWKQIGDE</sequence>
<dbReference type="Pfam" id="PF04186">
    <property type="entry name" value="FxsA"/>
    <property type="match status" value="1"/>
</dbReference>
<evidence type="ECO:0000256" key="2">
    <source>
        <dbReference type="SAM" id="Phobius"/>
    </source>
</evidence>
<dbReference type="PANTHER" id="PTHR35335:SF1">
    <property type="entry name" value="UPF0716 PROTEIN FXSA"/>
    <property type="match status" value="1"/>
</dbReference>
<comment type="caution">
    <text evidence="3">The sequence shown here is derived from an EMBL/GenBank/DDBJ whole genome shotgun (WGS) entry which is preliminary data.</text>
</comment>
<evidence type="ECO:0000256" key="1">
    <source>
        <dbReference type="SAM" id="MobiDB-lite"/>
    </source>
</evidence>
<dbReference type="EMBL" id="PXYL01000003">
    <property type="protein sequence ID" value="PSJ62146.1"/>
    <property type="molecule type" value="Genomic_DNA"/>
</dbReference>
<proteinExistence type="predicted"/>
<dbReference type="InterPro" id="IPR007313">
    <property type="entry name" value="FxsA"/>
</dbReference>
<keyword evidence="2" id="KW-0472">Membrane</keyword>
<dbReference type="Proteomes" id="UP000240653">
    <property type="component" value="Unassembled WGS sequence"/>
</dbReference>
<keyword evidence="2" id="KW-1133">Transmembrane helix</keyword>
<gene>
    <name evidence="3" type="ORF">C7I85_07420</name>
</gene>
<name>A0A2P7SI24_9HYPH</name>
<accession>A0A2P7SI24</accession>
<dbReference type="PANTHER" id="PTHR35335">
    <property type="entry name" value="UPF0716 PROTEIN FXSA"/>
    <property type="match status" value="1"/>
</dbReference>
<organism evidence="3 4">
    <name type="scientific">Pseudaminobacter soli</name>
    <name type="common">ex Li et al. 2025</name>
    <dbReference type="NCBI Taxonomy" id="1295366"/>
    <lineage>
        <taxon>Bacteria</taxon>
        <taxon>Pseudomonadati</taxon>
        <taxon>Pseudomonadota</taxon>
        <taxon>Alphaproteobacteria</taxon>
        <taxon>Hyphomicrobiales</taxon>
        <taxon>Phyllobacteriaceae</taxon>
        <taxon>Pseudaminobacter</taxon>
    </lineage>
</organism>
<feature type="region of interest" description="Disordered" evidence="1">
    <location>
        <begin position="145"/>
        <end position="178"/>
    </location>
</feature>
<feature type="transmembrane region" description="Helical" evidence="2">
    <location>
        <begin position="90"/>
        <end position="115"/>
    </location>
</feature>
<dbReference type="AlphaFoldDB" id="A0A2P7SI24"/>
<dbReference type="OrthoDB" id="9792788at2"/>
<protein>
    <submittedName>
        <fullName evidence="3">Membrane protein FxsA</fullName>
    </submittedName>
</protein>
<keyword evidence="4" id="KW-1185">Reference proteome</keyword>
<feature type="transmembrane region" description="Helical" evidence="2">
    <location>
        <begin position="43"/>
        <end position="61"/>
    </location>
</feature>
<evidence type="ECO:0000313" key="3">
    <source>
        <dbReference type="EMBL" id="PSJ62146.1"/>
    </source>
</evidence>
<dbReference type="GO" id="GO:0016020">
    <property type="term" value="C:membrane"/>
    <property type="evidence" value="ECO:0007669"/>
    <property type="project" value="InterPro"/>
</dbReference>
<feature type="transmembrane region" description="Helical" evidence="2">
    <location>
        <begin position="21"/>
        <end position="37"/>
    </location>
</feature>
<evidence type="ECO:0000313" key="4">
    <source>
        <dbReference type="Proteomes" id="UP000240653"/>
    </source>
</evidence>
<keyword evidence="2" id="KW-0812">Transmembrane</keyword>
<dbReference type="NCBIfam" id="NF008528">
    <property type="entry name" value="PRK11463.1-2"/>
    <property type="match status" value="1"/>
</dbReference>
<reference evidence="3 4" key="1">
    <citation type="submission" date="2018-03" db="EMBL/GenBank/DDBJ databases">
        <title>The draft genome of Mesorhizobium soli JCM 19897.</title>
        <authorList>
            <person name="Li L."/>
            <person name="Liu L."/>
            <person name="Liang L."/>
            <person name="Wang T."/>
            <person name="Zhang X."/>
        </authorList>
    </citation>
    <scope>NUCLEOTIDE SEQUENCE [LARGE SCALE GENOMIC DNA]</scope>
    <source>
        <strain evidence="3 4">JCM 19897</strain>
    </source>
</reference>